<organism evidence="1 2">
    <name type="scientific">Danaus plexippus plexippus</name>
    <dbReference type="NCBI Taxonomy" id="278856"/>
    <lineage>
        <taxon>Eukaryota</taxon>
        <taxon>Metazoa</taxon>
        <taxon>Ecdysozoa</taxon>
        <taxon>Arthropoda</taxon>
        <taxon>Hexapoda</taxon>
        <taxon>Insecta</taxon>
        <taxon>Pterygota</taxon>
        <taxon>Neoptera</taxon>
        <taxon>Endopterygota</taxon>
        <taxon>Lepidoptera</taxon>
        <taxon>Glossata</taxon>
        <taxon>Ditrysia</taxon>
        <taxon>Papilionoidea</taxon>
        <taxon>Nymphalidae</taxon>
        <taxon>Danainae</taxon>
        <taxon>Danaini</taxon>
        <taxon>Danaina</taxon>
        <taxon>Danaus</taxon>
        <taxon>Danaus</taxon>
    </lineage>
</organism>
<dbReference type="InParanoid" id="A0A212FG82"/>
<dbReference type="EMBL" id="AGBW02008703">
    <property type="protein sequence ID" value="OWR52745.1"/>
    <property type="molecule type" value="Genomic_DNA"/>
</dbReference>
<gene>
    <name evidence="1" type="ORF">KGM_203239</name>
</gene>
<comment type="caution">
    <text evidence="1">The sequence shown here is derived from an EMBL/GenBank/DDBJ whole genome shotgun (WGS) entry which is preliminary data.</text>
</comment>
<dbReference type="AlphaFoldDB" id="A0A212FG82"/>
<dbReference type="KEGG" id="dpl:KGM_203239"/>
<dbReference type="SUPFAM" id="SSF47473">
    <property type="entry name" value="EF-hand"/>
    <property type="match status" value="1"/>
</dbReference>
<dbReference type="Proteomes" id="UP000007151">
    <property type="component" value="Unassembled WGS sequence"/>
</dbReference>
<dbReference type="STRING" id="278856.A0A212FG82"/>
<dbReference type="InterPro" id="IPR011992">
    <property type="entry name" value="EF-hand-dom_pair"/>
</dbReference>
<proteinExistence type="predicted"/>
<name>A0A212FG82_DANPL</name>
<sequence length="91" mass="10483">MHDKWRLLFDRFDPEGFGEIPWPDFLQTLQNPDFIAQVPPHKREILLDKAKSATSPAITFQEFVNVACRCPGGVHEASDHHIIMFRSSGRH</sequence>
<dbReference type="eggNOG" id="ENOG502RTGZ">
    <property type="taxonomic scope" value="Eukaryota"/>
</dbReference>
<evidence type="ECO:0000313" key="2">
    <source>
        <dbReference type="Proteomes" id="UP000007151"/>
    </source>
</evidence>
<reference evidence="1 2" key="1">
    <citation type="journal article" date="2011" name="Cell">
        <title>The monarch butterfly genome yields insights into long-distance migration.</title>
        <authorList>
            <person name="Zhan S."/>
            <person name="Merlin C."/>
            <person name="Boore J.L."/>
            <person name="Reppert S.M."/>
        </authorList>
    </citation>
    <scope>NUCLEOTIDE SEQUENCE [LARGE SCALE GENOMIC DNA]</scope>
    <source>
        <strain evidence="1">F-2</strain>
    </source>
</reference>
<keyword evidence="2" id="KW-1185">Reference proteome</keyword>
<protein>
    <submittedName>
        <fullName evidence="1">Stem cell tumor protein</fullName>
    </submittedName>
</protein>
<evidence type="ECO:0000313" key="1">
    <source>
        <dbReference type="EMBL" id="OWR52745.1"/>
    </source>
</evidence>
<accession>A0A212FG82</accession>